<gene>
    <name evidence="1" type="ORF">PXX05_12910</name>
</gene>
<reference evidence="1 2" key="1">
    <citation type="submission" date="2023-02" db="EMBL/GenBank/DDBJ databases">
        <title>Genome Sequence of L. cardiaca H63T.</title>
        <authorList>
            <person name="Lopez A.E."/>
            <person name="Cianciotto N.P."/>
        </authorList>
    </citation>
    <scope>NUCLEOTIDE SEQUENCE [LARGE SCALE GENOMIC DNA]</scope>
    <source>
        <strain evidence="1 2">H63</strain>
    </source>
</reference>
<name>A0ABY8AQ08_9GAMM</name>
<accession>A0ABY8AQ08</accession>
<protein>
    <recommendedName>
        <fullName evidence="3">Coiled-coil protein</fullName>
    </recommendedName>
</protein>
<dbReference type="EMBL" id="CP119078">
    <property type="protein sequence ID" value="WED42785.1"/>
    <property type="molecule type" value="Genomic_DNA"/>
</dbReference>
<organism evidence="1 2">
    <name type="scientific">Legionella cardiaca</name>
    <dbReference type="NCBI Taxonomy" id="1071983"/>
    <lineage>
        <taxon>Bacteria</taxon>
        <taxon>Pseudomonadati</taxon>
        <taxon>Pseudomonadota</taxon>
        <taxon>Gammaproteobacteria</taxon>
        <taxon>Legionellales</taxon>
        <taxon>Legionellaceae</taxon>
        <taxon>Legionella</taxon>
    </lineage>
</organism>
<keyword evidence="2" id="KW-1185">Reference proteome</keyword>
<sequence>MTVFLDIVKPYIVEMIKDIRDKSVSADNSTSNTILGWMSLGRDDELSKAKRDLADKLLIALDKFANEDSDKLTYENLRALLIKCKSDAAQKAKEKNYDEGKFGPRMKRTIDLLDNLFAKFTEVKLLDIPHDDEPLNVFRYYAASYYAQKIHDGHRISGVSKLAQNPKLTTFSALSDSKEKLIIKTLNECESDLTTLDEKHVDIKENKKKRVLEWLDKLERANYELCTMHGSTISIPITFAFFSTINIALPTLHPDSGFLEECIKKAKNEIDPEYTSSLVLV</sequence>
<dbReference type="RefSeq" id="WP_275088601.1">
    <property type="nucleotide sequence ID" value="NZ_CP119078.1"/>
</dbReference>
<proteinExistence type="predicted"/>
<evidence type="ECO:0000313" key="2">
    <source>
        <dbReference type="Proteomes" id="UP001222087"/>
    </source>
</evidence>
<evidence type="ECO:0000313" key="1">
    <source>
        <dbReference type="EMBL" id="WED42785.1"/>
    </source>
</evidence>
<evidence type="ECO:0008006" key="3">
    <source>
        <dbReference type="Google" id="ProtNLM"/>
    </source>
</evidence>
<dbReference type="Proteomes" id="UP001222087">
    <property type="component" value="Chromosome"/>
</dbReference>